<feature type="region of interest" description="Disordered" evidence="1">
    <location>
        <begin position="1"/>
        <end position="97"/>
    </location>
</feature>
<feature type="compositionally biased region" description="Basic residues" evidence="1">
    <location>
        <begin position="87"/>
        <end position="97"/>
    </location>
</feature>
<reference evidence="2" key="1">
    <citation type="submission" date="2020-02" db="EMBL/GenBank/DDBJ databases">
        <authorList>
            <person name="Meier V. D."/>
        </authorList>
    </citation>
    <scope>NUCLEOTIDE SEQUENCE</scope>
    <source>
        <strain evidence="2">AVDCRST_MAG57</strain>
    </source>
</reference>
<dbReference type="EMBL" id="CADCTI010000090">
    <property type="protein sequence ID" value="CAA9229464.1"/>
    <property type="molecule type" value="Genomic_DNA"/>
</dbReference>
<evidence type="ECO:0000256" key="1">
    <source>
        <dbReference type="SAM" id="MobiDB-lite"/>
    </source>
</evidence>
<feature type="compositionally biased region" description="Basic and acidic residues" evidence="1">
    <location>
        <begin position="39"/>
        <end position="51"/>
    </location>
</feature>
<proteinExistence type="predicted"/>
<evidence type="ECO:0000313" key="2">
    <source>
        <dbReference type="EMBL" id="CAA9229464.1"/>
    </source>
</evidence>
<feature type="non-terminal residue" evidence="2">
    <location>
        <position position="1"/>
    </location>
</feature>
<dbReference type="AlphaFoldDB" id="A0A6J4HP17"/>
<protein>
    <submittedName>
        <fullName evidence="2">Small secreted protein of WXG100 family, Type VII secretion target</fullName>
    </submittedName>
</protein>
<accession>A0A6J4HP17</accession>
<organism evidence="2">
    <name type="scientific">uncultured Blastococcus sp</name>
    <dbReference type="NCBI Taxonomy" id="217144"/>
    <lineage>
        <taxon>Bacteria</taxon>
        <taxon>Bacillati</taxon>
        <taxon>Actinomycetota</taxon>
        <taxon>Actinomycetes</taxon>
        <taxon>Geodermatophilales</taxon>
        <taxon>Geodermatophilaceae</taxon>
        <taxon>Blastococcus</taxon>
        <taxon>environmental samples</taxon>
    </lineage>
</organism>
<gene>
    <name evidence="2" type="ORF">AVDCRST_MAG57-967</name>
</gene>
<name>A0A6J4HP17_9ACTN</name>
<feature type="compositionally biased region" description="Basic and acidic residues" evidence="1">
    <location>
        <begin position="20"/>
        <end position="30"/>
    </location>
</feature>
<feature type="non-terminal residue" evidence="2">
    <location>
        <position position="97"/>
    </location>
</feature>
<sequence>EGRHRHPAVDGRTVPVGGSRDGRSARDAVQRHQHLGAGRVDRQPGSDEVQRALRAVAALRPGGQRRADRHGHAADQRGGLLPAARGGHGRSHRRDDL</sequence>